<accession>A0ABS5C495</accession>
<dbReference type="RefSeq" id="WP_210663043.1">
    <property type="nucleotide sequence ID" value="NZ_JAGKQQ010000002.1"/>
</dbReference>
<dbReference type="NCBIfam" id="TIGR02996">
    <property type="entry name" value="rpt_mate_G_obs"/>
    <property type="match status" value="1"/>
</dbReference>
<keyword evidence="2" id="KW-1185">Reference proteome</keyword>
<evidence type="ECO:0000313" key="1">
    <source>
        <dbReference type="EMBL" id="MBP3960723.1"/>
    </source>
</evidence>
<reference evidence="1 2" key="1">
    <citation type="submission" date="2021-04" db="EMBL/GenBank/DDBJ databases">
        <authorList>
            <person name="Ivanova A."/>
        </authorList>
    </citation>
    <scope>NUCLEOTIDE SEQUENCE [LARGE SCALE GENOMIC DNA]</scope>
    <source>
        <strain evidence="1 2">G18</strain>
    </source>
</reference>
<protein>
    <submittedName>
        <fullName evidence="1">TIGR02996 domain-containing protein</fullName>
    </submittedName>
</protein>
<sequence>MSLSDRESLLAAIIADPEEDTPRLMFADWLKENGDPDRGEFIRLQVEAAHAEPFSPCARESEAAAQKLLDRFREEWTQPVAERIIGYRFARGFIEHVGVNAATFARDASALFAAAPIRSLLVERFTFTMAPVSLAALFNSPQLTRVKRLDFSKLRRDPDYFDQLAACSHLGQLTDLNLRDLPVPIPWLRALLAGPALPSLIGLDLTDDTNLFEVLTEALPRADHRRLTRIDLSFIRFSSDQIQKTLASRCLRTVEELRFAWRSKPNGPGPLTHLNLGWTIPLDHLRVLDLDGQGVSDPGVGEIIAGTSRRPVPSPLRWLGLANNSLTASAVHALVDSDPARLKLYHLDLRNNGLSASHRVALKGRFPEAEVLV</sequence>
<dbReference type="EMBL" id="JAGKQQ010000002">
    <property type="protein sequence ID" value="MBP3960723.1"/>
    <property type="molecule type" value="Genomic_DNA"/>
</dbReference>
<dbReference type="SUPFAM" id="SSF52047">
    <property type="entry name" value="RNI-like"/>
    <property type="match status" value="1"/>
</dbReference>
<dbReference type="Proteomes" id="UP000676565">
    <property type="component" value="Unassembled WGS sequence"/>
</dbReference>
<evidence type="ECO:0000313" key="2">
    <source>
        <dbReference type="Proteomes" id="UP000676565"/>
    </source>
</evidence>
<dbReference type="InterPro" id="IPR032675">
    <property type="entry name" value="LRR_dom_sf"/>
</dbReference>
<proteinExistence type="predicted"/>
<gene>
    <name evidence="1" type="ORF">J8F10_36330</name>
</gene>
<comment type="caution">
    <text evidence="1">The sequence shown here is derived from an EMBL/GenBank/DDBJ whole genome shotgun (WGS) entry which is preliminary data.</text>
</comment>
<name>A0ABS5C495_9BACT</name>
<dbReference type="InterPro" id="IPR014338">
    <property type="entry name" value="CHP02996_rpt-companion-dom"/>
</dbReference>
<dbReference type="Gene3D" id="3.80.10.10">
    <property type="entry name" value="Ribonuclease Inhibitor"/>
    <property type="match status" value="1"/>
</dbReference>
<organism evidence="1 2">
    <name type="scientific">Gemmata palustris</name>
    <dbReference type="NCBI Taxonomy" id="2822762"/>
    <lineage>
        <taxon>Bacteria</taxon>
        <taxon>Pseudomonadati</taxon>
        <taxon>Planctomycetota</taxon>
        <taxon>Planctomycetia</taxon>
        <taxon>Gemmatales</taxon>
        <taxon>Gemmataceae</taxon>
        <taxon>Gemmata</taxon>
    </lineage>
</organism>